<organism evidence="3 4">
    <name type="scientific">Acidipila rosea</name>
    <dbReference type="NCBI Taxonomy" id="768535"/>
    <lineage>
        <taxon>Bacteria</taxon>
        <taxon>Pseudomonadati</taxon>
        <taxon>Acidobacteriota</taxon>
        <taxon>Terriglobia</taxon>
        <taxon>Terriglobales</taxon>
        <taxon>Acidobacteriaceae</taxon>
        <taxon>Acidipila</taxon>
    </lineage>
</organism>
<protein>
    <submittedName>
        <fullName evidence="3">Glycosyltransferase involved in cell wall biosynthesis</fullName>
    </submittedName>
</protein>
<evidence type="ECO:0000313" key="3">
    <source>
        <dbReference type="EMBL" id="TCK75498.1"/>
    </source>
</evidence>
<name>A0A4R1LAM1_9BACT</name>
<dbReference type="PANTHER" id="PTHR45947">
    <property type="entry name" value="SULFOQUINOVOSYL TRANSFERASE SQD2"/>
    <property type="match status" value="1"/>
</dbReference>
<dbReference type="PANTHER" id="PTHR45947:SF13">
    <property type="entry name" value="TRANSFERASE"/>
    <property type="match status" value="1"/>
</dbReference>
<dbReference type="EMBL" id="SMGK01000001">
    <property type="protein sequence ID" value="TCK75498.1"/>
    <property type="molecule type" value="Genomic_DNA"/>
</dbReference>
<dbReference type="InterPro" id="IPR028098">
    <property type="entry name" value="Glyco_trans_4-like_N"/>
</dbReference>
<evidence type="ECO:0000313" key="4">
    <source>
        <dbReference type="Proteomes" id="UP000295210"/>
    </source>
</evidence>
<comment type="caution">
    <text evidence="3">The sequence shown here is derived from an EMBL/GenBank/DDBJ whole genome shotgun (WGS) entry which is preliminary data.</text>
</comment>
<dbReference type="Gene3D" id="3.40.50.2000">
    <property type="entry name" value="Glycogen Phosphorylase B"/>
    <property type="match status" value="2"/>
</dbReference>
<dbReference type="Proteomes" id="UP000295210">
    <property type="component" value="Unassembled WGS sequence"/>
</dbReference>
<keyword evidence="4" id="KW-1185">Reference proteome</keyword>
<dbReference type="SUPFAM" id="SSF53756">
    <property type="entry name" value="UDP-Glycosyltransferase/glycogen phosphorylase"/>
    <property type="match status" value="1"/>
</dbReference>
<dbReference type="InterPro" id="IPR050194">
    <property type="entry name" value="Glycosyltransferase_grp1"/>
</dbReference>
<keyword evidence="3" id="KW-0808">Transferase</keyword>
<reference evidence="3 4" key="1">
    <citation type="submission" date="2019-03" db="EMBL/GenBank/DDBJ databases">
        <title>Genomic Encyclopedia of Type Strains, Phase IV (KMG-IV): sequencing the most valuable type-strain genomes for metagenomic binning, comparative biology and taxonomic classification.</title>
        <authorList>
            <person name="Goeker M."/>
        </authorList>
    </citation>
    <scope>NUCLEOTIDE SEQUENCE [LARGE SCALE GENOMIC DNA]</scope>
    <source>
        <strain evidence="3 4">DSM 103428</strain>
    </source>
</reference>
<dbReference type="AlphaFoldDB" id="A0A4R1LAM1"/>
<sequence length="387" mass="42007">MRVLIVHNRYQIAGGEDTVVAQESQMLRDDGVEVKTFIPSNDEIVGVAARIKTAAQVTYSWTMRRRIAAEIAGFKPSIVHVHNFFPTVTPSVYDAARDAGCKVVQTIHNYRLICPSGTLFRDGHVCHDCVGKGIAWPGILHGCYRDSHAGTAAVATMLTVNRLRGAWSERVDRFLMLTAFARDFFAEHAGIPLHKMRVKPNAVQDPGVGDGGGGYALYAGRLSEEKGIRTLLEAANQGLAIPLRIAGSGPLEKEVRSAHAQGKVEYLGPQSQEQIRSLMQRAALLLTPSQWYEGLPMVIPEAYGTGLPIIASQVGSLASLIIPEQTGLLVEPGNAKSLADATRKLVDAPALLAKLRAGARKAYESDYRPETNMALLTAIYDELLTEN</sequence>
<dbReference type="GO" id="GO:0016757">
    <property type="term" value="F:glycosyltransferase activity"/>
    <property type="evidence" value="ECO:0007669"/>
    <property type="project" value="InterPro"/>
</dbReference>
<dbReference type="Pfam" id="PF13439">
    <property type="entry name" value="Glyco_transf_4"/>
    <property type="match status" value="1"/>
</dbReference>
<accession>A0A4R1LAM1</accession>
<evidence type="ECO:0000259" key="2">
    <source>
        <dbReference type="Pfam" id="PF13439"/>
    </source>
</evidence>
<feature type="domain" description="Glycosyl transferase family 1" evidence="1">
    <location>
        <begin position="215"/>
        <end position="361"/>
    </location>
</feature>
<proteinExistence type="predicted"/>
<dbReference type="InterPro" id="IPR001296">
    <property type="entry name" value="Glyco_trans_1"/>
</dbReference>
<dbReference type="Pfam" id="PF00534">
    <property type="entry name" value="Glycos_transf_1"/>
    <property type="match status" value="1"/>
</dbReference>
<dbReference type="RefSeq" id="WP_279388565.1">
    <property type="nucleotide sequence ID" value="NZ_SMGK01000001.1"/>
</dbReference>
<feature type="domain" description="Glycosyltransferase subfamily 4-like N-terminal" evidence="2">
    <location>
        <begin position="14"/>
        <end position="203"/>
    </location>
</feature>
<gene>
    <name evidence="3" type="ORF">C7378_0481</name>
</gene>
<evidence type="ECO:0000259" key="1">
    <source>
        <dbReference type="Pfam" id="PF00534"/>
    </source>
</evidence>